<dbReference type="AlphaFoldDB" id="A0A9W8CPQ5"/>
<dbReference type="EMBL" id="JANBOJ010000500">
    <property type="protein sequence ID" value="KAJ1719082.1"/>
    <property type="molecule type" value="Genomic_DNA"/>
</dbReference>
<dbReference type="OrthoDB" id="5567786at2759"/>
<comment type="caution">
    <text evidence="2">The sequence shown here is derived from an EMBL/GenBank/DDBJ whole genome shotgun (WGS) entry which is preliminary data.</text>
</comment>
<name>A0A9W8CPQ5_9FUNG</name>
<feature type="chain" id="PRO_5040962097" evidence="1">
    <location>
        <begin position="17"/>
        <end position="197"/>
    </location>
</feature>
<keyword evidence="1" id="KW-0732">Signal</keyword>
<evidence type="ECO:0000256" key="1">
    <source>
        <dbReference type="SAM" id="SignalP"/>
    </source>
</evidence>
<proteinExistence type="predicted"/>
<dbReference type="Proteomes" id="UP001149813">
    <property type="component" value="Unassembled WGS sequence"/>
</dbReference>
<gene>
    <name evidence="2" type="ORF">LPJ53_006090</name>
</gene>
<sequence>MQIFATLLIAASAVLAQQVGSSEGPAVSNGETAVSNPNVNNGWQAQNSLFSSGETGGNVFSGLKDNKFSSSVSNTATNDNNFVNPSQSLVSGNTGSTTNGEHNQIGDIVSGAGQFAPIGGWGAFRKRDAIFNNGYDRGYPVAFYGHPYEYARVAAPVYAHPGYVQPGYVQPGYPVGGAVNHNFQDASIVQNQVRGGW</sequence>
<organism evidence="2 3">
    <name type="scientific">Coemansia erecta</name>
    <dbReference type="NCBI Taxonomy" id="147472"/>
    <lineage>
        <taxon>Eukaryota</taxon>
        <taxon>Fungi</taxon>
        <taxon>Fungi incertae sedis</taxon>
        <taxon>Zoopagomycota</taxon>
        <taxon>Kickxellomycotina</taxon>
        <taxon>Kickxellomycetes</taxon>
        <taxon>Kickxellales</taxon>
        <taxon>Kickxellaceae</taxon>
        <taxon>Coemansia</taxon>
    </lineage>
</organism>
<accession>A0A9W8CPQ5</accession>
<feature type="signal peptide" evidence="1">
    <location>
        <begin position="1"/>
        <end position="16"/>
    </location>
</feature>
<evidence type="ECO:0000313" key="2">
    <source>
        <dbReference type="EMBL" id="KAJ1719082.1"/>
    </source>
</evidence>
<reference evidence="2" key="1">
    <citation type="submission" date="2022-07" db="EMBL/GenBank/DDBJ databases">
        <title>Phylogenomic reconstructions and comparative analyses of Kickxellomycotina fungi.</title>
        <authorList>
            <person name="Reynolds N.K."/>
            <person name="Stajich J.E."/>
            <person name="Barry K."/>
            <person name="Grigoriev I.V."/>
            <person name="Crous P."/>
            <person name="Smith M.E."/>
        </authorList>
    </citation>
    <scope>NUCLEOTIDE SEQUENCE</scope>
    <source>
        <strain evidence="2">NBRC 32514</strain>
    </source>
</reference>
<protein>
    <submittedName>
        <fullName evidence="2">Uncharacterized protein</fullName>
    </submittedName>
</protein>
<keyword evidence="3" id="KW-1185">Reference proteome</keyword>
<evidence type="ECO:0000313" key="3">
    <source>
        <dbReference type="Proteomes" id="UP001149813"/>
    </source>
</evidence>